<keyword evidence="2" id="KW-0812">Transmembrane</keyword>
<evidence type="ECO:0000313" key="4">
    <source>
        <dbReference type="Proteomes" id="UP001651050"/>
    </source>
</evidence>
<feature type="transmembrane region" description="Helical" evidence="2">
    <location>
        <begin position="37"/>
        <end position="58"/>
    </location>
</feature>
<reference evidence="3 4" key="1">
    <citation type="submission" date="2022-02" db="EMBL/GenBank/DDBJ databases">
        <title>The car tank lid bacteriome: a reservoir of bacteria with potential in bioremediation of fuel.</title>
        <authorList>
            <person name="Vidal-Verdu A."/>
            <person name="Gomez-Martinez D."/>
            <person name="Latorre-Perez A."/>
            <person name="Pereto J."/>
            <person name="Porcar M."/>
        </authorList>
    </citation>
    <scope>NUCLEOTIDE SEQUENCE [LARGE SCALE GENOMIC DNA]</scope>
    <source>
        <strain evidence="3 4">4D.3</strain>
    </source>
</reference>
<keyword evidence="2" id="KW-1133">Transmembrane helix</keyword>
<keyword evidence="2" id="KW-0472">Membrane</keyword>
<accession>A0ABT0IYJ5</accession>
<organism evidence="3 4">
    <name type="scientific">Isoptericola peretonis</name>
    <dbReference type="NCBI Taxonomy" id="2918523"/>
    <lineage>
        <taxon>Bacteria</taxon>
        <taxon>Bacillati</taxon>
        <taxon>Actinomycetota</taxon>
        <taxon>Actinomycetes</taxon>
        <taxon>Micrococcales</taxon>
        <taxon>Promicromonosporaceae</taxon>
        <taxon>Isoptericola</taxon>
    </lineage>
</organism>
<proteinExistence type="predicted"/>
<keyword evidence="4" id="KW-1185">Reference proteome</keyword>
<name>A0ABT0IYJ5_9MICO</name>
<evidence type="ECO:0000256" key="2">
    <source>
        <dbReference type="SAM" id="Phobius"/>
    </source>
</evidence>
<dbReference type="RefSeq" id="WP_416342195.1">
    <property type="nucleotide sequence ID" value="NZ_JALQCY010000001.1"/>
</dbReference>
<gene>
    <name evidence="3" type="ORF">M1843_00990</name>
</gene>
<feature type="region of interest" description="Disordered" evidence="1">
    <location>
        <begin position="1"/>
        <end position="24"/>
    </location>
</feature>
<dbReference type="Proteomes" id="UP001651050">
    <property type="component" value="Unassembled WGS sequence"/>
</dbReference>
<evidence type="ECO:0000256" key="1">
    <source>
        <dbReference type="SAM" id="MobiDB-lite"/>
    </source>
</evidence>
<protein>
    <submittedName>
        <fullName evidence="3">Uncharacterized protein</fullName>
    </submittedName>
</protein>
<sequence>MNPDAPDDGRVGTTPPPPQDAPLHAYRTNDERRFGRGTVVAAALGGMVVGASVVALALSLGEAAPAGDAADAEQGAPAFATAYGDCGPSDGLELVDDGTTLALDVQGEEDFGGASYTTVDCVLGALETPSRITELMNSTRALDGRQAGTWDGISATWSYHPDTGLDLLLTVEPAGDPT</sequence>
<comment type="caution">
    <text evidence="3">The sequence shown here is derived from an EMBL/GenBank/DDBJ whole genome shotgun (WGS) entry which is preliminary data.</text>
</comment>
<dbReference type="EMBL" id="JALQCY010000001">
    <property type="protein sequence ID" value="MCK9792320.1"/>
    <property type="molecule type" value="Genomic_DNA"/>
</dbReference>
<evidence type="ECO:0000313" key="3">
    <source>
        <dbReference type="EMBL" id="MCK9792320.1"/>
    </source>
</evidence>